<dbReference type="InterPro" id="IPR002716">
    <property type="entry name" value="PIN_dom"/>
</dbReference>
<keyword evidence="4" id="KW-0378">Hydrolase</keyword>
<dbReference type="Pfam" id="PF01850">
    <property type="entry name" value="PIN"/>
    <property type="match status" value="1"/>
</dbReference>
<comment type="caution">
    <text evidence="8">The sequence shown here is derived from an EMBL/GenBank/DDBJ whole genome shotgun (WGS) entry which is preliminary data.</text>
</comment>
<evidence type="ECO:0000259" key="7">
    <source>
        <dbReference type="Pfam" id="PF01850"/>
    </source>
</evidence>
<evidence type="ECO:0000313" key="9">
    <source>
        <dbReference type="Proteomes" id="UP000326244"/>
    </source>
</evidence>
<reference evidence="8 9" key="1">
    <citation type="submission" date="2018-11" db="EMBL/GenBank/DDBJ databases">
        <title>Genomic analysis of Haloarcula hispanica CBA1121.</title>
        <authorList>
            <person name="Kim Y.B."/>
            <person name="Roh S.W."/>
        </authorList>
    </citation>
    <scope>NUCLEOTIDE SEQUENCE [LARGE SCALE GENOMIC DNA]</scope>
    <source>
        <strain evidence="8 9">CBA1121</strain>
    </source>
</reference>
<comment type="cofactor">
    <cofactor evidence="1">
        <name>Mg(2+)</name>
        <dbReference type="ChEBI" id="CHEBI:18420"/>
    </cofactor>
</comment>
<evidence type="ECO:0000256" key="5">
    <source>
        <dbReference type="ARBA" id="ARBA00022842"/>
    </source>
</evidence>
<dbReference type="PANTHER" id="PTHR33653">
    <property type="entry name" value="RIBONUCLEASE VAPC2"/>
    <property type="match status" value="1"/>
</dbReference>
<keyword evidence="5" id="KW-0460">Magnesium</keyword>
<comment type="similarity">
    <text evidence="6">Belongs to the PINc/VapC protein family.</text>
</comment>
<feature type="domain" description="PIN" evidence="7">
    <location>
        <begin position="1"/>
        <end position="124"/>
    </location>
</feature>
<evidence type="ECO:0000256" key="3">
    <source>
        <dbReference type="ARBA" id="ARBA00022723"/>
    </source>
</evidence>
<evidence type="ECO:0000256" key="6">
    <source>
        <dbReference type="ARBA" id="ARBA00038093"/>
    </source>
</evidence>
<dbReference type="RefSeq" id="WP_151102715.1">
    <property type="nucleotide sequence ID" value="NZ_RQWK01000001.1"/>
</dbReference>
<name>A0A5J5LHH4_HALHI</name>
<evidence type="ECO:0000313" key="8">
    <source>
        <dbReference type="EMBL" id="KAA9408441.1"/>
    </source>
</evidence>
<dbReference type="Proteomes" id="UP000326244">
    <property type="component" value="Unassembled WGS sequence"/>
</dbReference>
<gene>
    <name evidence="8" type="ORF">EGO51_01065</name>
</gene>
<proteinExistence type="inferred from homology"/>
<dbReference type="EMBL" id="RQWK01000001">
    <property type="protein sequence ID" value="KAA9408441.1"/>
    <property type="molecule type" value="Genomic_DNA"/>
</dbReference>
<evidence type="ECO:0000256" key="2">
    <source>
        <dbReference type="ARBA" id="ARBA00022722"/>
    </source>
</evidence>
<organism evidence="8 9">
    <name type="scientific">Haloarcula hispanica</name>
    <dbReference type="NCBI Taxonomy" id="51589"/>
    <lineage>
        <taxon>Archaea</taxon>
        <taxon>Methanobacteriati</taxon>
        <taxon>Methanobacteriota</taxon>
        <taxon>Stenosarchaea group</taxon>
        <taxon>Halobacteria</taxon>
        <taxon>Halobacteriales</taxon>
        <taxon>Haloarculaceae</taxon>
        <taxon>Haloarcula</taxon>
    </lineage>
</organism>
<evidence type="ECO:0000256" key="4">
    <source>
        <dbReference type="ARBA" id="ARBA00022801"/>
    </source>
</evidence>
<dbReference type="GO" id="GO:0016787">
    <property type="term" value="F:hydrolase activity"/>
    <property type="evidence" value="ECO:0007669"/>
    <property type="project" value="UniProtKB-KW"/>
</dbReference>
<keyword evidence="2" id="KW-0540">Nuclease</keyword>
<sequence>MILDTNFISNLINGNEEAWEKALEINEKDENKSITEVVLFELYYGAFADENEELVRLVSNIATMYDMKNLGEEEIIEGAKRLAEADNSEGGDSGVGYRDGMIGGVAACHSEVVLTENVTDFEKLDVDIEEFNSDSD</sequence>
<accession>A0A5J5LHH4</accession>
<dbReference type="Gene3D" id="3.40.50.1010">
    <property type="entry name" value="5'-nuclease"/>
    <property type="match status" value="1"/>
</dbReference>
<evidence type="ECO:0000256" key="1">
    <source>
        <dbReference type="ARBA" id="ARBA00001946"/>
    </source>
</evidence>
<keyword evidence="3" id="KW-0479">Metal-binding</keyword>
<dbReference type="InterPro" id="IPR050556">
    <property type="entry name" value="Type_II_TA_system_RNase"/>
</dbReference>
<dbReference type="SUPFAM" id="SSF88723">
    <property type="entry name" value="PIN domain-like"/>
    <property type="match status" value="1"/>
</dbReference>
<dbReference type="PANTHER" id="PTHR33653:SF1">
    <property type="entry name" value="RIBONUCLEASE VAPC2"/>
    <property type="match status" value="1"/>
</dbReference>
<dbReference type="AlphaFoldDB" id="A0A5J5LHH4"/>
<dbReference type="GO" id="GO:0046872">
    <property type="term" value="F:metal ion binding"/>
    <property type="evidence" value="ECO:0007669"/>
    <property type="project" value="UniProtKB-KW"/>
</dbReference>
<dbReference type="GO" id="GO:0004518">
    <property type="term" value="F:nuclease activity"/>
    <property type="evidence" value="ECO:0007669"/>
    <property type="project" value="UniProtKB-KW"/>
</dbReference>
<protein>
    <submittedName>
        <fullName evidence="8">PIN domain-containing protein</fullName>
    </submittedName>
</protein>
<dbReference type="InterPro" id="IPR029060">
    <property type="entry name" value="PIN-like_dom_sf"/>
</dbReference>